<feature type="transmembrane region" description="Helical" evidence="6">
    <location>
        <begin position="118"/>
        <end position="135"/>
    </location>
</feature>
<dbReference type="AlphaFoldDB" id="A0A6A6KZW8"/>
<dbReference type="EMBL" id="JAAGAX010000013">
    <property type="protein sequence ID" value="KAF2294077.1"/>
    <property type="molecule type" value="Genomic_DNA"/>
</dbReference>
<evidence type="ECO:0000313" key="7">
    <source>
        <dbReference type="EMBL" id="KAF2294077.1"/>
    </source>
</evidence>
<evidence type="ECO:0000256" key="2">
    <source>
        <dbReference type="ARBA" id="ARBA00005982"/>
    </source>
</evidence>
<dbReference type="PANTHER" id="PTHR11654">
    <property type="entry name" value="OLIGOPEPTIDE TRANSPORTER-RELATED"/>
    <property type="match status" value="1"/>
</dbReference>
<evidence type="ECO:0000256" key="6">
    <source>
        <dbReference type="SAM" id="Phobius"/>
    </source>
</evidence>
<dbReference type="InterPro" id="IPR000109">
    <property type="entry name" value="POT_fam"/>
</dbReference>
<protein>
    <submittedName>
        <fullName evidence="7">Uncharacterized protein</fullName>
    </submittedName>
</protein>
<dbReference type="Pfam" id="PF00854">
    <property type="entry name" value="PTR2"/>
    <property type="match status" value="2"/>
</dbReference>
<dbReference type="GO" id="GO:0016020">
    <property type="term" value="C:membrane"/>
    <property type="evidence" value="ECO:0007669"/>
    <property type="project" value="UniProtKB-SubCell"/>
</dbReference>
<keyword evidence="4 6" id="KW-1133">Transmembrane helix</keyword>
<keyword evidence="3 6" id="KW-0812">Transmembrane</keyword>
<gene>
    <name evidence="7" type="ORF">GH714_007337</name>
</gene>
<evidence type="ECO:0000256" key="5">
    <source>
        <dbReference type="ARBA" id="ARBA00023136"/>
    </source>
</evidence>
<name>A0A6A6KZW8_HEVBR</name>
<evidence type="ECO:0000313" key="8">
    <source>
        <dbReference type="Proteomes" id="UP000467840"/>
    </source>
</evidence>
<keyword evidence="8" id="KW-1185">Reference proteome</keyword>
<comment type="caution">
    <text evidence="7">The sequence shown here is derived from an EMBL/GenBank/DDBJ whole genome shotgun (WGS) entry which is preliminary data.</text>
</comment>
<feature type="transmembrane region" description="Helical" evidence="6">
    <location>
        <begin position="83"/>
        <end position="106"/>
    </location>
</feature>
<proteinExistence type="inferred from homology"/>
<reference evidence="7 8" key="1">
    <citation type="journal article" date="2020" name="Mol. Plant">
        <title>The Chromosome-Based Rubber Tree Genome Provides New Insights into Spurge Genome Evolution and Rubber Biosynthesis.</title>
        <authorList>
            <person name="Liu J."/>
            <person name="Shi C."/>
            <person name="Shi C.C."/>
            <person name="Li W."/>
            <person name="Zhang Q.J."/>
            <person name="Zhang Y."/>
            <person name="Li K."/>
            <person name="Lu H.F."/>
            <person name="Shi C."/>
            <person name="Zhu S.T."/>
            <person name="Xiao Z.Y."/>
            <person name="Nan H."/>
            <person name="Yue Y."/>
            <person name="Zhu X.G."/>
            <person name="Wu Y."/>
            <person name="Hong X.N."/>
            <person name="Fan G.Y."/>
            <person name="Tong Y."/>
            <person name="Zhang D."/>
            <person name="Mao C.L."/>
            <person name="Liu Y.L."/>
            <person name="Hao S.J."/>
            <person name="Liu W.Q."/>
            <person name="Lv M.Q."/>
            <person name="Zhang H.B."/>
            <person name="Liu Y."/>
            <person name="Hu-Tang G.R."/>
            <person name="Wang J.P."/>
            <person name="Wang J.H."/>
            <person name="Sun Y.H."/>
            <person name="Ni S.B."/>
            <person name="Chen W.B."/>
            <person name="Zhang X.C."/>
            <person name="Jiao Y.N."/>
            <person name="Eichler E.E."/>
            <person name="Li G.H."/>
            <person name="Liu X."/>
            <person name="Gao L.Z."/>
        </authorList>
    </citation>
    <scope>NUCLEOTIDE SEQUENCE [LARGE SCALE GENOMIC DNA]</scope>
    <source>
        <strain evidence="8">cv. GT1</strain>
        <tissue evidence="7">Leaf</tissue>
    </source>
</reference>
<dbReference type="PROSITE" id="PS00221">
    <property type="entry name" value="MIP"/>
    <property type="match status" value="1"/>
</dbReference>
<dbReference type="GO" id="GO:0022857">
    <property type="term" value="F:transmembrane transporter activity"/>
    <property type="evidence" value="ECO:0007669"/>
    <property type="project" value="InterPro"/>
</dbReference>
<feature type="transmembrane region" description="Helical" evidence="6">
    <location>
        <begin position="209"/>
        <end position="229"/>
    </location>
</feature>
<accession>A0A6A6KZW8</accession>
<organism evidence="7 8">
    <name type="scientific">Hevea brasiliensis</name>
    <name type="common">Para rubber tree</name>
    <name type="synonym">Siphonia brasiliensis</name>
    <dbReference type="NCBI Taxonomy" id="3981"/>
    <lineage>
        <taxon>Eukaryota</taxon>
        <taxon>Viridiplantae</taxon>
        <taxon>Streptophyta</taxon>
        <taxon>Embryophyta</taxon>
        <taxon>Tracheophyta</taxon>
        <taxon>Spermatophyta</taxon>
        <taxon>Magnoliopsida</taxon>
        <taxon>eudicotyledons</taxon>
        <taxon>Gunneridae</taxon>
        <taxon>Pentapetalae</taxon>
        <taxon>rosids</taxon>
        <taxon>fabids</taxon>
        <taxon>Malpighiales</taxon>
        <taxon>Euphorbiaceae</taxon>
        <taxon>Crotonoideae</taxon>
        <taxon>Micrandreae</taxon>
        <taxon>Hevea</taxon>
    </lineage>
</organism>
<evidence type="ECO:0000256" key="4">
    <source>
        <dbReference type="ARBA" id="ARBA00022989"/>
    </source>
</evidence>
<comment type="subcellular location">
    <subcellularLocation>
        <location evidence="1">Membrane</location>
        <topology evidence="1">Multi-pass membrane protein</topology>
    </subcellularLocation>
</comment>
<comment type="similarity">
    <text evidence="2">Belongs to the major facilitator superfamily. Proton-dependent oligopeptide transporter (POT/PTR) (TC 2.A.17) family.</text>
</comment>
<dbReference type="InterPro" id="IPR022357">
    <property type="entry name" value="MIP_CS"/>
</dbReference>
<evidence type="ECO:0000256" key="1">
    <source>
        <dbReference type="ARBA" id="ARBA00004141"/>
    </source>
</evidence>
<dbReference type="InterPro" id="IPR036259">
    <property type="entry name" value="MFS_trans_sf"/>
</dbReference>
<dbReference type="Proteomes" id="UP000467840">
    <property type="component" value="Chromosome 7"/>
</dbReference>
<evidence type="ECO:0000256" key="3">
    <source>
        <dbReference type="ARBA" id="ARBA00022692"/>
    </source>
</evidence>
<keyword evidence="5 6" id="KW-0472">Membrane</keyword>
<sequence length="266" mass="29675">MEMEGRRHSNKVESKSSVVFGDQETTIDWRGRPSNPIKHGGMRAATFVLGSGCVKPNMIAHGADQFNQNSPKQSKKLSTYFNVAYFAFSMGELIALLFLCGSKHILAWMLGSESLQLLWQWDSSAWFLVFVAAISKRKLICPSNPDMLNGSQNNNVPKNNMVGISSDSGKLVHTQRFRFLDKACIKIQDGSNTKESPWRLCTVTQVEQVKILISVIPIFACTIVFNTILAQLQTFQSNKGVPWTPILQNPSRSLPLHFNPSLTLSL</sequence>
<dbReference type="Gene3D" id="1.20.1250.20">
    <property type="entry name" value="MFS general substrate transporter like domains"/>
    <property type="match status" value="1"/>
</dbReference>